<dbReference type="InterPro" id="IPR001279">
    <property type="entry name" value="Metallo-B-lactamas"/>
</dbReference>
<comment type="caution">
    <text evidence="3">The sequence shown here is derived from an EMBL/GenBank/DDBJ whole genome shotgun (WGS) entry which is preliminary data.</text>
</comment>
<organism evidence="3 4">
    <name type="scientific">Natronorubrum halalkaliphilum</name>
    <dbReference type="NCBI Taxonomy" id="2691917"/>
    <lineage>
        <taxon>Archaea</taxon>
        <taxon>Methanobacteriati</taxon>
        <taxon>Methanobacteriota</taxon>
        <taxon>Stenosarchaea group</taxon>
        <taxon>Halobacteria</taxon>
        <taxon>Halobacteriales</taxon>
        <taxon>Natrialbaceae</taxon>
        <taxon>Natronorubrum</taxon>
    </lineage>
</organism>
<dbReference type="SMART" id="SM00849">
    <property type="entry name" value="Lactamase_B"/>
    <property type="match status" value="1"/>
</dbReference>
<feature type="domain" description="Metallo-beta-lactamase" evidence="2">
    <location>
        <begin position="53"/>
        <end position="257"/>
    </location>
</feature>
<dbReference type="CDD" id="cd07731">
    <property type="entry name" value="ComA-like_MBL-fold"/>
    <property type="match status" value="1"/>
</dbReference>
<name>A0A6B0VM17_9EURY</name>
<dbReference type="Gene3D" id="3.60.15.10">
    <property type="entry name" value="Ribonuclease Z/Hydroxyacylglutathione hydrolase-like"/>
    <property type="match status" value="1"/>
</dbReference>
<proteinExistence type="predicted"/>
<reference evidence="3 4" key="1">
    <citation type="submission" date="2020-01" db="EMBL/GenBank/DDBJ databases">
        <title>Natronorubrum sp. JWXQ-INN 674 isolated from Inner Mongolia Autonomous Region of China.</title>
        <authorList>
            <person name="Xue Q."/>
        </authorList>
    </citation>
    <scope>NUCLEOTIDE SEQUENCE [LARGE SCALE GENOMIC DNA]</scope>
    <source>
        <strain evidence="3 4">JWXQ-INN-674</strain>
    </source>
</reference>
<dbReference type="RefSeq" id="WP_160064601.1">
    <property type="nucleotide sequence ID" value="NZ_WUYX01000027.1"/>
</dbReference>
<evidence type="ECO:0000259" key="2">
    <source>
        <dbReference type="SMART" id="SM00849"/>
    </source>
</evidence>
<keyword evidence="3" id="KW-0378">Hydrolase</keyword>
<dbReference type="EMBL" id="WUYX01000027">
    <property type="protein sequence ID" value="MXV62127.1"/>
    <property type="molecule type" value="Genomic_DNA"/>
</dbReference>
<dbReference type="InterPro" id="IPR052159">
    <property type="entry name" value="Competence_DNA_uptake"/>
</dbReference>
<dbReference type="PANTHER" id="PTHR30619:SF1">
    <property type="entry name" value="RECOMBINATION PROTEIN 2"/>
    <property type="match status" value="1"/>
</dbReference>
<accession>A0A6B0VM17</accession>
<dbReference type="GO" id="GO:0016787">
    <property type="term" value="F:hydrolase activity"/>
    <property type="evidence" value="ECO:0007669"/>
    <property type="project" value="UniProtKB-KW"/>
</dbReference>
<feature type="compositionally biased region" description="Polar residues" evidence="1">
    <location>
        <begin position="320"/>
        <end position="339"/>
    </location>
</feature>
<dbReference type="AlphaFoldDB" id="A0A6B0VM17"/>
<dbReference type="Pfam" id="PF00753">
    <property type="entry name" value="Lactamase_B"/>
    <property type="match status" value="1"/>
</dbReference>
<protein>
    <submittedName>
        <fullName evidence="3">MBL fold metallo-hydrolase</fullName>
    </submittedName>
</protein>
<dbReference type="PANTHER" id="PTHR30619">
    <property type="entry name" value="DNA INTERNALIZATION/COMPETENCE PROTEIN COMEC/REC2"/>
    <property type="match status" value="1"/>
</dbReference>
<keyword evidence="4" id="KW-1185">Reference proteome</keyword>
<evidence type="ECO:0000313" key="4">
    <source>
        <dbReference type="Proteomes" id="UP000434101"/>
    </source>
</evidence>
<sequence>MRRRRGLLVVTVAGLLIMGGCLDELGLDDEQEAVDGDSDVDGDLEIHHIDVGQADATLLVTPTGETILIDTGDWRQDGQEVIDYLEAEGIERIDHLVATHAHADHIGGHAAVIEHFEENGAGVGAAYDSGVTHTSQTYENYLDAVEEHEVRLFQVVDGDTLPLEDETVEATVLNPPDDDSSVDLHYNSVTLAVEFGEFSYLTTGDAEQQAEERLVEEHGETLGADAYQAGHHGSSTSSTPPFLDAVEPDIAVISSALESQYGHPHDEVLESFAERGVETYWTAVHGDIVLTTDGTDVSVTTEHEATTDPAALLERKHEAQSTAESLALSSGPDRSSSALDRSRGEMGEVGQIGQTGVSTPELEANSGPEPGPAVDDPTEPMTG</sequence>
<dbReference type="OrthoDB" id="3327at2157"/>
<feature type="region of interest" description="Disordered" evidence="1">
    <location>
        <begin position="298"/>
        <end position="383"/>
    </location>
</feature>
<dbReference type="InterPro" id="IPR036866">
    <property type="entry name" value="RibonucZ/Hydroxyglut_hydro"/>
</dbReference>
<dbReference type="InterPro" id="IPR035681">
    <property type="entry name" value="ComA-like_MBL"/>
</dbReference>
<evidence type="ECO:0000256" key="1">
    <source>
        <dbReference type="SAM" id="MobiDB-lite"/>
    </source>
</evidence>
<evidence type="ECO:0000313" key="3">
    <source>
        <dbReference type="EMBL" id="MXV62127.1"/>
    </source>
</evidence>
<dbReference type="SUPFAM" id="SSF56281">
    <property type="entry name" value="Metallo-hydrolase/oxidoreductase"/>
    <property type="match status" value="1"/>
</dbReference>
<gene>
    <name evidence="3" type="ORF">GS429_08640</name>
</gene>
<dbReference type="Proteomes" id="UP000434101">
    <property type="component" value="Unassembled WGS sequence"/>
</dbReference>
<dbReference type="PROSITE" id="PS51257">
    <property type="entry name" value="PROKAR_LIPOPROTEIN"/>
    <property type="match status" value="1"/>
</dbReference>